<protein>
    <submittedName>
        <fullName evidence="2">Uncharacterized protein</fullName>
    </submittedName>
</protein>
<gene>
    <name evidence="2" type="ORF">EVAR_63728_1</name>
</gene>
<evidence type="ECO:0000313" key="3">
    <source>
        <dbReference type="Proteomes" id="UP000299102"/>
    </source>
</evidence>
<dbReference type="Proteomes" id="UP000299102">
    <property type="component" value="Unassembled WGS sequence"/>
</dbReference>
<evidence type="ECO:0000256" key="1">
    <source>
        <dbReference type="SAM" id="Phobius"/>
    </source>
</evidence>
<keyword evidence="1" id="KW-0812">Transmembrane</keyword>
<keyword evidence="3" id="KW-1185">Reference proteome</keyword>
<comment type="caution">
    <text evidence="2">The sequence shown here is derived from an EMBL/GenBank/DDBJ whole genome shotgun (WGS) entry which is preliminary data.</text>
</comment>
<reference evidence="2 3" key="1">
    <citation type="journal article" date="2019" name="Commun. Biol.">
        <title>The bagworm genome reveals a unique fibroin gene that provides high tensile strength.</title>
        <authorList>
            <person name="Kono N."/>
            <person name="Nakamura H."/>
            <person name="Ohtoshi R."/>
            <person name="Tomita M."/>
            <person name="Numata K."/>
            <person name="Arakawa K."/>
        </authorList>
    </citation>
    <scope>NUCLEOTIDE SEQUENCE [LARGE SCALE GENOMIC DNA]</scope>
</reference>
<organism evidence="2 3">
    <name type="scientific">Eumeta variegata</name>
    <name type="common">Bagworm moth</name>
    <name type="synonym">Eumeta japonica</name>
    <dbReference type="NCBI Taxonomy" id="151549"/>
    <lineage>
        <taxon>Eukaryota</taxon>
        <taxon>Metazoa</taxon>
        <taxon>Ecdysozoa</taxon>
        <taxon>Arthropoda</taxon>
        <taxon>Hexapoda</taxon>
        <taxon>Insecta</taxon>
        <taxon>Pterygota</taxon>
        <taxon>Neoptera</taxon>
        <taxon>Endopterygota</taxon>
        <taxon>Lepidoptera</taxon>
        <taxon>Glossata</taxon>
        <taxon>Ditrysia</taxon>
        <taxon>Tineoidea</taxon>
        <taxon>Psychidae</taxon>
        <taxon>Oiketicinae</taxon>
        <taxon>Eumeta</taxon>
    </lineage>
</organism>
<dbReference type="EMBL" id="BGZK01001812">
    <property type="protein sequence ID" value="GBP86723.1"/>
    <property type="molecule type" value="Genomic_DNA"/>
</dbReference>
<dbReference type="AlphaFoldDB" id="A0A4C1ZHX3"/>
<evidence type="ECO:0000313" key="2">
    <source>
        <dbReference type="EMBL" id="GBP86723.1"/>
    </source>
</evidence>
<keyword evidence="1" id="KW-0472">Membrane</keyword>
<keyword evidence="1" id="KW-1133">Transmembrane helix</keyword>
<feature type="transmembrane region" description="Helical" evidence="1">
    <location>
        <begin position="20"/>
        <end position="44"/>
    </location>
</feature>
<name>A0A4C1ZHX3_EUMVA</name>
<accession>A0A4C1ZHX3</accession>
<sequence>MHHFDGSHFTITFTGVTSTGVIYVTLIAVNLMAVALTTRFSIFARQRNFRATRKQIVIVAHGHNLSRGTGALSASWIGIGYLIEGGLVEREWTTAILTHWTKCNRGNCYFTSILSAVHADASLTQVGERQMSSAAERRGRLCLFVARSALSLALQALNERLRARAHFTHVALKEVVEAQMKHEPAHGGVTAAGPPRLPHLAFRYPAASAPHSRAIRMKF</sequence>
<proteinExistence type="predicted"/>